<feature type="transmembrane region" description="Helical" evidence="1">
    <location>
        <begin position="64"/>
        <end position="81"/>
    </location>
</feature>
<dbReference type="AlphaFoldDB" id="A0A165LCI8"/>
<protein>
    <submittedName>
        <fullName evidence="2">Uncharacterized protein</fullName>
    </submittedName>
</protein>
<gene>
    <name evidence="2" type="ORF">A3K90_03420</name>
</gene>
<dbReference type="EMBL" id="LVWG01000033">
    <property type="protein sequence ID" value="KZK73855.1"/>
    <property type="molecule type" value="Genomic_DNA"/>
</dbReference>
<accession>A0A165LCI8</accession>
<reference evidence="2 3" key="1">
    <citation type="submission" date="2016-03" db="EMBL/GenBank/DDBJ databases">
        <title>Speciation and ecological success in dimly lit waters: horizontal gene transfer in a green sulfur bacteria bloom unveiled by metagenomic assembly.</title>
        <authorList>
            <person name="Llorens-Mares T."/>
            <person name="Liu Z."/>
            <person name="Allen L.Z."/>
            <person name="Rusch D.B."/>
            <person name="Craig M.T."/>
            <person name="Dupont C.L."/>
            <person name="Bryant D.A."/>
            <person name="Casamayor E.O."/>
        </authorList>
    </citation>
    <scope>NUCLEOTIDE SEQUENCE [LARGE SCALE GENOMIC DNA]</scope>
    <source>
        <strain evidence="2">CIII</strain>
    </source>
</reference>
<keyword evidence="1" id="KW-0812">Transmembrane</keyword>
<comment type="caution">
    <text evidence="2">The sequence shown here is derived from an EMBL/GenBank/DDBJ whole genome shotgun (WGS) entry which is preliminary data.</text>
</comment>
<name>A0A165LCI8_PELLU</name>
<evidence type="ECO:0000313" key="2">
    <source>
        <dbReference type="EMBL" id="KZK73855.1"/>
    </source>
</evidence>
<dbReference type="RefSeq" id="WP_303682039.1">
    <property type="nucleotide sequence ID" value="NZ_LVWG01000033.1"/>
</dbReference>
<keyword evidence="1" id="KW-0472">Membrane</keyword>
<evidence type="ECO:0000256" key="1">
    <source>
        <dbReference type="SAM" id="Phobius"/>
    </source>
</evidence>
<organism evidence="2 3">
    <name type="scientific">Pelodictyon luteolum</name>
    <dbReference type="NCBI Taxonomy" id="1100"/>
    <lineage>
        <taxon>Bacteria</taxon>
        <taxon>Pseudomonadati</taxon>
        <taxon>Chlorobiota</taxon>
        <taxon>Chlorobiia</taxon>
        <taxon>Chlorobiales</taxon>
        <taxon>Chlorobiaceae</taxon>
        <taxon>Chlorobium/Pelodictyon group</taxon>
        <taxon>Pelodictyon</taxon>
    </lineage>
</organism>
<evidence type="ECO:0000313" key="3">
    <source>
        <dbReference type="Proteomes" id="UP000076481"/>
    </source>
</evidence>
<sequence length="117" mass="12920">MCASGDQGDSSCGVRCFVSRCACGAYHLHYRHAVITVGRNALMRIMEECFLRERKGPEMNRNGYPLPFIIMLGIVTISVPWKDFPMFCRAVEDAVSLEIGIPELAARLAMPPGGREG</sequence>
<proteinExistence type="predicted"/>
<dbReference type="Proteomes" id="UP000076481">
    <property type="component" value="Unassembled WGS sequence"/>
</dbReference>
<keyword evidence="1" id="KW-1133">Transmembrane helix</keyword>